<sequence length="497" mass="55342">MQNSSQNLSSPPSAAATPESTDFDVPLPAKSQCCKAFISTQTTEIHCTEIELPAAEYFRSEAYTAILSPVRRIPAELLCEIFMWTLPHTRRLRGETFEVAPWRLGHICQRWRAITVHYAPLWTRITLCGPMSWQLDAACPPSMVETQLCRSGNALLDVYIDTSSNYEVESESLALVINQSSRWQSLCVRASPSGFSERIQAARNKLPVLNTLDVLDLRSRMWSMFLTAPHLRQFLLARDEWNPTLWTPGSRILVHLLKLPWSQITRFRGASHPQYVGLAVLNLTPNLVECGMAITPRWMMHLGNPHVVLPHLQRFRLSSAPPSFLQHVTAPALKELWISQEATTSLLDFIHRSACSLTTLAIYDCSAPDLLIPILAASPNLTTFCAVFRRTTERHAQLALLNALRPLSNGQPDACPILSRLVVGDLNACAINPLLDIAVLRHTPPITFLRAFYIGKLTSGAMDALPRVAAMKAEGFDVAIDAEFISSVDNYMGLGRP</sequence>
<accession>A0AAD7N877</accession>
<feature type="region of interest" description="Disordered" evidence="1">
    <location>
        <begin position="1"/>
        <end position="22"/>
    </location>
</feature>
<dbReference type="Proteomes" id="UP001215598">
    <property type="component" value="Unassembled WGS sequence"/>
</dbReference>
<name>A0AAD7N877_9AGAR</name>
<keyword evidence="3" id="KW-1185">Reference proteome</keyword>
<evidence type="ECO:0008006" key="4">
    <source>
        <dbReference type="Google" id="ProtNLM"/>
    </source>
</evidence>
<organism evidence="2 3">
    <name type="scientific">Mycena metata</name>
    <dbReference type="NCBI Taxonomy" id="1033252"/>
    <lineage>
        <taxon>Eukaryota</taxon>
        <taxon>Fungi</taxon>
        <taxon>Dikarya</taxon>
        <taxon>Basidiomycota</taxon>
        <taxon>Agaricomycotina</taxon>
        <taxon>Agaricomycetes</taxon>
        <taxon>Agaricomycetidae</taxon>
        <taxon>Agaricales</taxon>
        <taxon>Marasmiineae</taxon>
        <taxon>Mycenaceae</taxon>
        <taxon>Mycena</taxon>
    </lineage>
</organism>
<evidence type="ECO:0000256" key="1">
    <source>
        <dbReference type="SAM" id="MobiDB-lite"/>
    </source>
</evidence>
<gene>
    <name evidence="2" type="ORF">B0H16DRAFT_1888377</name>
</gene>
<feature type="compositionally biased region" description="Low complexity" evidence="1">
    <location>
        <begin position="1"/>
        <end position="18"/>
    </location>
</feature>
<dbReference type="SUPFAM" id="SSF52047">
    <property type="entry name" value="RNI-like"/>
    <property type="match status" value="1"/>
</dbReference>
<reference evidence="2" key="1">
    <citation type="submission" date="2023-03" db="EMBL/GenBank/DDBJ databases">
        <title>Massive genome expansion in bonnet fungi (Mycena s.s.) driven by repeated elements and novel gene families across ecological guilds.</title>
        <authorList>
            <consortium name="Lawrence Berkeley National Laboratory"/>
            <person name="Harder C.B."/>
            <person name="Miyauchi S."/>
            <person name="Viragh M."/>
            <person name="Kuo A."/>
            <person name="Thoen E."/>
            <person name="Andreopoulos B."/>
            <person name="Lu D."/>
            <person name="Skrede I."/>
            <person name="Drula E."/>
            <person name="Henrissat B."/>
            <person name="Morin E."/>
            <person name="Kohler A."/>
            <person name="Barry K."/>
            <person name="LaButti K."/>
            <person name="Morin E."/>
            <person name="Salamov A."/>
            <person name="Lipzen A."/>
            <person name="Mereny Z."/>
            <person name="Hegedus B."/>
            <person name="Baldrian P."/>
            <person name="Stursova M."/>
            <person name="Weitz H."/>
            <person name="Taylor A."/>
            <person name="Grigoriev I.V."/>
            <person name="Nagy L.G."/>
            <person name="Martin F."/>
            <person name="Kauserud H."/>
        </authorList>
    </citation>
    <scope>NUCLEOTIDE SEQUENCE</scope>
    <source>
        <strain evidence="2">CBHHK182m</strain>
    </source>
</reference>
<proteinExistence type="predicted"/>
<protein>
    <recommendedName>
        <fullName evidence="4">F-box domain-containing protein</fullName>
    </recommendedName>
</protein>
<comment type="caution">
    <text evidence="2">The sequence shown here is derived from an EMBL/GenBank/DDBJ whole genome shotgun (WGS) entry which is preliminary data.</text>
</comment>
<evidence type="ECO:0000313" key="3">
    <source>
        <dbReference type="Proteomes" id="UP001215598"/>
    </source>
</evidence>
<dbReference type="AlphaFoldDB" id="A0AAD7N877"/>
<dbReference type="EMBL" id="JARKIB010000072">
    <property type="protein sequence ID" value="KAJ7748627.1"/>
    <property type="molecule type" value="Genomic_DNA"/>
</dbReference>
<evidence type="ECO:0000313" key="2">
    <source>
        <dbReference type="EMBL" id="KAJ7748627.1"/>
    </source>
</evidence>